<dbReference type="InterPro" id="IPR020846">
    <property type="entry name" value="MFS_dom"/>
</dbReference>
<dbReference type="STRING" id="37927.SA2016_3715"/>
<feature type="transmembrane region" description="Helical" evidence="6">
    <location>
        <begin position="28"/>
        <end position="48"/>
    </location>
</feature>
<dbReference type="SUPFAM" id="SSF103473">
    <property type="entry name" value="MFS general substrate transporter"/>
    <property type="match status" value="1"/>
</dbReference>
<feature type="transmembrane region" description="Helical" evidence="6">
    <location>
        <begin position="73"/>
        <end position="95"/>
    </location>
</feature>
<dbReference type="PATRIC" id="fig|37927.3.peg.3808"/>
<feature type="transmembrane region" description="Helical" evidence="6">
    <location>
        <begin position="334"/>
        <end position="355"/>
    </location>
</feature>
<evidence type="ECO:0000256" key="1">
    <source>
        <dbReference type="ARBA" id="ARBA00004651"/>
    </source>
</evidence>
<keyword evidence="2" id="KW-0813">Transport</keyword>
<keyword evidence="4 6" id="KW-1133">Transmembrane helix</keyword>
<evidence type="ECO:0000256" key="5">
    <source>
        <dbReference type="ARBA" id="ARBA00023136"/>
    </source>
</evidence>
<dbReference type="EMBL" id="CP014518">
    <property type="protein sequence ID" value="AMM34373.1"/>
    <property type="molecule type" value="Genomic_DNA"/>
</dbReference>
<dbReference type="Proteomes" id="UP000070134">
    <property type="component" value="Chromosome"/>
</dbReference>
<dbReference type="AlphaFoldDB" id="A0A127A4X4"/>
<dbReference type="Gene3D" id="1.20.1250.20">
    <property type="entry name" value="MFS general substrate transporter like domains"/>
    <property type="match status" value="1"/>
</dbReference>
<dbReference type="PANTHER" id="PTHR23511:SF34">
    <property type="entry name" value="SYNAPTIC VESICLE GLYCOPROTEIN 2"/>
    <property type="match status" value="1"/>
</dbReference>
<sequence length="484" mass="51680">MAASMDAGSVSAAPTGPQIIARLERLEVWSLSYLFIGIIGLGFLFTFYDIFDINVSFIQTCVQLNKGCTPETALGALPLPVLLNLAGYVLGTLVLSPIADRIGRRNMLMVTMLLTGLGSLYNAFVGDYANFNIARTITGIGIGADLAIVNTYINEMAPRHARARFTTIIFIMSALGAFVGIWLGLILTTPATPWPLGLPFAVAGPGFETGWRWMYGVGAILAVVAVLLRFELPESPRWLIGQGRFAEADSVVKDMEARAAQHGPLAEPVVTDVHGATRPPSPVPYRDLFTNPLYVKRMVLLFFVWFIGYITVYAFAAGFTVVLAALHYPPPEAGVIAAVGTLGFVAEAAVMSVIVERLERRYWLPVGAVVTLIGSLVVAAAGTNVGIAMIGSILIFAGFNLWVSPTYALTAESFPTRARTTGFAIVDGAGHIGGGIGVMVITPILPMLPVIGALGLISVFLVIAAVLVQFTPHTRNRHLDHISP</sequence>
<organism evidence="8 9">
    <name type="scientific">Sinomonas atrocyanea</name>
    <dbReference type="NCBI Taxonomy" id="37927"/>
    <lineage>
        <taxon>Bacteria</taxon>
        <taxon>Bacillati</taxon>
        <taxon>Actinomycetota</taxon>
        <taxon>Actinomycetes</taxon>
        <taxon>Micrococcales</taxon>
        <taxon>Micrococcaceae</taxon>
        <taxon>Sinomonas</taxon>
    </lineage>
</organism>
<feature type="domain" description="Major facilitator superfamily (MFS) profile" evidence="7">
    <location>
        <begin position="35"/>
        <end position="476"/>
    </location>
</feature>
<dbReference type="InterPro" id="IPR005828">
    <property type="entry name" value="MFS_sugar_transport-like"/>
</dbReference>
<evidence type="ECO:0000256" key="3">
    <source>
        <dbReference type="ARBA" id="ARBA00022692"/>
    </source>
</evidence>
<feature type="transmembrane region" description="Helical" evidence="6">
    <location>
        <begin position="421"/>
        <end position="441"/>
    </location>
</feature>
<dbReference type="GO" id="GO:0005886">
    <property type="term" value="C:plasma membrane"/>
    <property type="evidence" value="ECO:0007669"/>
    <property type="project" value="UniProtKB-SubCell"/>
</dbReference>
<evidence type="ECO:0000313" key="9">
    <source>
        <dbReference type="Proteomes" id="UP000070134"/>
    </source>
</evidence>
<accession>A0A127A4X4</accession>
<feature type="transmembrane region" description="Helical" evidence="6">
    <location>
        <begin position="362"/>
        <end position="381"/>
    </location>
</feature>
<gene>
    <name evidence="8" type="ORF">SA2016_3715</name>
</gene>
<evidence type="ECO:0000313" key="8">
    <source>
        <dbReference type="EMBL" id="AMM34373.1"/>
    </source>
</evidence>
<keyword evidence="5 6" id="KW-0472">Membrane</keyword>
<protein>
    <submittedName>
        <fullName evidence="8">MFS transporter</fullName>
    </submittedName>
</protein>
<dbReference type="CDD" id="cd17316">
    <property type="entry name" value="MFS_SV2_like"/>
    <property type="match status" value="1"/>
</dbReference>
<dbReference type="InterPro" id="IPR005829">
    <property type="entry name" value="Sugar_transporter_CS"/>
</dbReference>
<proteinExistence type="predicted"/>
<dbReference type="GO" id="GO:0022857">
    <property type="term" value="F:transmembrane transporter activity"/>
    <property type="evidence" value="ECO:0007669"/>
    <property type="project" value="InterPro"/>
</dbReference>
<evidence type="ECO:0000256" key="4">
    <source>
        <dbReference type="ARBA" id="ARBA00022989"/>
    </source>
</evidence>
<name>A0A127A4X4_9MICC</name>
<dbReference type="PROSITE" id="PS50850">
    <property type="entry name" value="MFS"/>
    <property type="match status" value="1"/>
</dbReference>
<evidence type="ECO:0000259" key="7">
    <source>
        <dbReference type="PROSITE" id="PS50850"/>
    </source>
</evidence>
<keyword evidence="9" id="KW-1185">Reference proteome</keyword>
<feature type="transmembrane region" description="Helical" evidence="6">
    <location>
        <begin position="387"/>
        <end position="409"/>
    </location>
</feature>
<feature type="transmembrane region" description="Helical" evidence="6">
    <location>
        <begin position="211"/>
        <end position="230"/>
    </location>
</feature>
<dbReference type="PROSITE" id="PS00217">
    <property type="entry name" value="SUGAR_TRANSPORT_2"/>
    <property type="match status" value="1"/>
</dbReference>
<evidence type="ECO:0000256" key="6">
    <source>
        <dbReference type="SAM" id="Phobius"/>
    </source>
</evidence>
<dbReference type="PROSITE" id="PS00216">
    <property type="entry name" value="SUGAR_TRANSPORT_1"/>
    <property type="match status" value="1"/>
</dbReference>
<dbReference type="Pfam" id="PF00083">
    <property type="entry name" value="Sugar_tr"/>
    <property type="match status" value="1"/>
</dbReference>
<feature type="transmembrane region" description="Helical" evidence="6">
    <location>
        <begin position="107"/>
        <end position="125"/>
    </location>
</feature>
<feature type="transmembrane region" description="Helical" evidence="6">
    <location>
        <begin position="299"/>
        <end position="328"/>
    </location>
</feature>
<evidence type="ECO:0000256" key="2">
    <source>
        <dbReference type="ARBA" id="ARBA00022448"/>
    </source>
</evidence>
<feature type="transmembrane region" description="Helical" evidence="6">
    <location>
        <begin position="131"/>
        <end position="153"/>
    </location>
</feature>
<dbReference type="InterPro" id="IPR036259">
    <property type="entry name" value="MFS_trans_sf"/>
</dbReference>
<feature type="transmembrane region" description="Helical" evidence="6">
    <location>
        <begin position="447"/>
        <end position="468"/>
    </location>
</feature>
<comment type="subcellular location">
    <subcellularLocation>
        <location evidence="1">Cell membrane</location>
        <topology evidence="1">Multi-pass membrane protein</topology>
    </subcellularLocation>
</comment>
<keyword evidence="3 6" id="KW-0812">Transmembrane</keyword>
<dbReference type="KEGG" id="satk:SA2016_3715"/>
<reference evidence="8 9" key="1">
    <citation type="submission" date="2016-02" db="EMBL/GenBank/DDBJ databases">
        <title>Complete genome of Sinomonas atrocyanea KCTC 3377.</title>
        <authorList>
            <person name="Kim K.M."/>
        </authorList>
    </citation>
    <scope>NUCLEOTIDE SEQUENCE [LARGE SCALE GENOMIC DNA]</scope>
    <source>
        <strain evidence="8 9">KCTC 3377</strain>
    </source>
</reference>
<feature type="transmembrane region" description="Helical" evidence="6">
    <location>
        <begin position="165"/>
        <end position="191"/>
    </location>
</feature>
<dbReference type="PANTHER" id="PTHR23511">
    <property type="entry name" value="SYNAPTIC VESICLE GLYCOPROTEIN 2"/>
    <property type="match status" value="1"/>
</dbReference>